<name>A0A7J7KPZ6_BUGNE</name>
<dbReference type="AlphaFoldDB" id="A0A7J7KPZ6"/>
<accession>A0A7J7KPZ6</accession>
<sequence length="219" mass="24107">MVQSRYQPYSVIRAINTKTNIATESRRLVRPPVTSQVALPPLTRHKNSNTQMSTVAMPNYRFSHSFSHSQPSSAHPKLKTPTRNNIFTFDSLFSSPKTLHRQSSAEVLNLLSLSKEQNISTLSSPLMDALASPFTFTITNQDTTPVSTIQNIVANPIEKHPSSVTYSNFSSTLPTLASVLESSTTSKTSKEFDPLLAASADRTLLASRFSVSFRSISTL</sequence>
<evidence type="ECO:0000313" key="1">
    <source>
        <dbReference type="EMBL" id="KAF6040256.1"/>
    </source>
</evidence>
<gene>
    <name evidence="1" type="ORF">EB796_001470</name>
</gene>
<proteinExistence type="predicted"/>
<dbReference type="EMBL" id="VXIV02000164">
    <property type="protein sequence ID" value="KAF6040256.1"/>
    <property type="molecule type" value="Genomic_DNA"/>
</dbReference>
<protein>
    <submittedName>
        <fullName evidence="1">Uncharacterized protein</fullName>
    </submittedName>
</protein>
<comment type="caution">
    <text evidence="1">The sequence shown here is derived from an EMBL/GenBank/DDBJ whole genome shotgun (WGS) entry which is preliminary data.</text>
</comment>
<evidence type="ECO:0000313" key="2">
    <source>
        <dbReference type="Proteomes" id="UP000593567"/>
    </source>
</evidence>
<keyword evidence="2" id="KW-1185">Reference proteome</keyword>
<reference evidence="1" key="1">
    <citation type="submission" date="2020-06" db="EMBL/GenBank/DDBJ databases">
        <title>Draft genome of Bugula neritina, a colonial animal packing powerful symbionts and potential medicines.</title>
        <authorList>
            <person name="Rayko M."/>
        </authorList>
    </citation>
    <scope>NUCLEOTIDE SEQUENCE [LARGE SCALE GENOMIC DNA]</scope>
    <source>
        <strain evidence="1">Kwan_BN1</strain>
    </source>
</reference>
<dbReference type="Proteomes" id="UP000593567">
    <property type="component" value="Unassembled WGS sequence"/>
</dbReference>
<organism evidence="1 2">
    <name type="scientific">Bugula neritina</name>
    <name type="common">Brown bryozoan</name>
    <name type="synonym">Sertularia neritina</name>
    <dbReference type="NCBI Taxonomy" id="10212"/>
    <lineage>
        <taxon>Eukaryota</taxon>
        <taxon>Metazoa</taxon>
        <taxon>Spiralia</taxon>
        <taxon>Lophotrochozoa</taxon>
        <taxon>Bryozoa</taxon>
        <taxon>Gymnolaemata</taxon>
        <taxon>Cheilostomatida</taxon>
        <taxon>Flustrina</taxon>
        <taxon>Buguloidea</taxon>
        <taxon>Bugulidae</taxon>
        <taxon>Bugula</taxon>
    </lineage>
</organism>